<feature type="domain" description="Chitin-binding type-2" evidence="7">
    <location>
        <begin position="146"/>
        <end position="206"/>
    </location>
</feature>
<feature type="signal peptide" evidence="6">
    <location>
        <begin position="1"/>
        <end position="31"/>
    </location>
</feature>
<evidence type="ECO:0000256" key="5">
    <source>
        <dbReference type="ARBA" id="ARBA00023180"/>
    </source>
</evidence>
<evidence type="ECO:0000313" key="9">
    <source>
        <dbReference type="EnsemblMetazoa" id="ASIC009308-PA"/>
    </source>
</evidence>
<dbReference type="InterPro" id="IPR051940">
    <property type="entry name" value="Chitin_bind-dev_reg"/>
</dbReference>
<evidence type="ECO:0000256" key="4">
    <source>
        <dbReference type="ARBA" id="ARBA00023157"/>
    </source>
</evidence>
<reference evidence="9" key="2">
    <citation type="submission" date="2020-05" db="UniProtKB">
        <authorList>
            <consortium name="EnsemblMetazoa"/>
        </authorList>
    </citation>
    <scope>IDENTIFICATION</scope>
</reference>
<evidence type="ECO:0000313" key="10">
    <source>
        <dbReference type="Proteomes" id="UP000030765"/>
    </source>
</evidence>
<evidence type="ECO:0000256" key="3">
    <source>
        <dbReference type="ARBA" id="ARBA00022737"/>
    </source>
</evidence>
<dbReference type="InterPro" id="IPR002557">
    <property type="entry name" value="Chitin-bd_dom"/>
</dbReference>
<name>A0A084VUN6_ANOSI</name>
<dbReference type="GO" id="GO:0005576">
    <property type="term" value="C:extracellular region"/>
    <property type="evidence" value="ECO:0007669"/>
    <property type="project" value="InterPro"/>
</dbReference>
<feature type="chain" id="PRO_5001784057" evidence="6">
    <location>
        <begin position="32"/>
        <end position="211"/>
    </location>
</feature>
<dbReference type="SMART" id="SM00494">
    <property type="entry name" value="ChtBD2"/>
    <property type="match status" value="3"/>
</dbReference>
<dbReference type="PROSITE" id="PS50940">
    <property type="entry name" value="CHIT_BIND_II"/>
    <property type="match status" value="3"/>
</dbReference>
<keyword evidence="3" id="KW-0677">Repeat</keyword>
<feature type="domain" description="Chitin-binding type-2" evidence="7">
    <location>
        <begin position="35"/>
        <end position="92"/>
    </location>
</feature>
<dbReference type="OrthoDB" id="6020543at2759"/>
<dbReference type="Pfam" id="PF01607">
    <property type="entry name" value="CBM_14"/>
    <property type="match status" value="3"/>
</dbReference>
<evidence type="ECO:0000256" key="6">
    <source>
        <dbReference type="SAM" id="SignalP"/>
    </source>
</evidence>
<dbReference type="PANTHER" id="PTHR23301:SF0">
    <property type="entry name" value="CHITIN-BINDING TYPE-2 DOMAIN-CONTAINING PROTEIN-RELATED"/>
    <property type="match status" value="1"/>
</dbReference>
<dbReference type="VEuPathDB" id="VectorBase:ASIS015539"/>
<dbReference type="AlphaFoldDB" id="A0A084VUN6"/>
<dbReference type="InterPro" id="IPR036508">
    <property type="entry name" value="Chitin-bd_dom_sf"/>
</dbReference>
<organism evidence="8">
    <name type="scientific">Anopheles sinensis</name>
    <name type="common">Mosquito</name>
    <dbReference type="NCBI Taxonomy" id="74873"/>
    <lineage>
        <taxon>Eukaryota</taxon>
        <taxon>Metazoa</taxon>
        <taxon>Ecdysozoa</taxon>
        <taxon>Arthropoda</taxon>
        <taxon>Hexapoda</taxon>
        <taxon>Insecta</taxon>
        <taxon>Pterygota</taxon>
        <taxon>Neoptera</taxon>
        <taxon>Endopterygota</taxon>
        <taxon>Diptera</taxon>
        <taxon>Nematocera</taxon>
        <taxon>Culicoidea</taxon>
        <taxon>Culicidae</taxon>
        <taxon>Anophelinae</taxon>
        <taxon>Anopheles</taxon>
    </lineage>
</organism>
<gene>
    <name evidence="8" type="ORF">ZHAS_00009308</name>
</gene>
<dbReference type="GO" id="GO:0008061">
    <property type="term" value="F:chitin binding"/>
    <property type="evidence" value="ECO:0007669"/>
    <property type="project" value="UniProtKB-KW"/>
</dbReference>
<dbReference type="Gene3D" id="2.170.140.10">
    <property type="entry name" value="Chitin binding domain"/>
    <property type="match status" value="3"/>
</dbReference>
<dbReference type="PANTHER" id="PTHR23301">
    <property type="entry name" value="CHITIN BINDING PERITROPHIN-A"/>
    <property type="match status" value="1"/>
</dbReference>
<evidence type="ECO:0000259" key="7">
    <source>
        <dbReference type="PROSITE" id="PS50940"/>
    </source>
</evidence>
<accession>A0A084VUN6</accession>
<reference evidence="8 10" key="1">
    <citation type="journal article" date="2014" name="BMC Genomics">
        <title>Genome sequence of Anopheles sinensis provides insight into genetics basis of mosquito competence for malaria parasites.</title>
        <authorList>
            <person name="Zhou D."/>
            <person name="Zhang D."/>
            <person name="Ding G."/>
            <person name="Shi L."/>
            <person name="Hou Q."/>
            <person name="Ye Y."/>
            <person name="Xu Y."/>
            <person name="Zhou H."/>
            <person name="Xiong C."/>
            <person name="Li S."/>
            <person name="Yu J."/>
            <person name="Hong S."/>
            <person name="Yu X."/>
            <person name="Zou P."/>
            <person name="Chen C."/>
            <person name="Chang X."/>
            <person name="Wang W."/>
            <person name="Lv Y."/>
            <person name="Sun Y."/>
            <person name="Ma L."/>
            <person name="Shen B."/>
            <person name="Zhu C."/>
        </authorList>
    </citation>
    <scope>NUCLEOTIDE SEQUENCE [LARGE SCALE GENOMIC DNA]</scope>
</reference>
<keyword evidence="2 6" id="KW-0732">Signal</keyword>
<dbReference type="EMBL" id="KE525139">
    <property type="protein sequence ID" value="KFB41680.1"/>
    <property type="molecule type" value="Genomic_DNA"/>
</dbReference>
<evidence type="ECO:0000256" key="2">
    <source>
        <dbReference type="ARBA" id="ARBA00022729"/>
    </source>
</evidence>
<evidence type="ECO:0000256" key="1">
    <source>
        <dbReference type="ARBA" id="ARBA00022669"/>
    </source>
</evidence>
<dbReference type="EnsemblMetazoa" id="ASIC009308-RA">
    <property type="protein sequence ID" value="ASIC009308-PA"/>
    <property type="gene ID" value="ASIC009308"/>
</dbReference>
<keyword evidence="5" id="KW-0325">Glycoprotein</keyword>
<dbReference type="EMBL" id="ATLV01016976">
    <property type="status" value="NOT_ANNOTATED_CDS"/>
    <property type="molecule type" value="Genomic_DNA"/>
</dbReference>
<keyword evidence="10" id="KW-1185">Reference proteome</keyword>
<keyword evidence="1" id="KW-0147">Chitin-binding</keyword>
<keyword evidence="4" id="KW-1015">Disulfide bond</keyword>
<proteinExistence type="predicted"/>
<protein>
    <submittedName>
        <fullName evidence="8">AGAP010466-PA-like protein</fullName>
    </submittedName>
</protein>
<dbReference type="Proteomes" id="UP000030765">
    <property type="component" value="Unassembled WGS sequence"/>
</dbReference>
<dbReference type="SUPFAM" id="SSF57625">
    <property type="entry name" value="Invertebrate chitin-binding proteins"/>
    <property type="match status" value="3"/>
</dbReference>
<feature type="domain" description="Chitin-binding type-2" evidence="7">
    <location>
        <begin position="93"/>
        <end position="144"/>
    </location>
</feature>
<dbReference type="OMA" id="YEYECPE"/>
<sequence length="211" mass="22669">MISEFSQCSCTVAALPNGLAVALFLLGCASAQTTSTACVGQPQYTFVAHETDCWRYYTCVNEQAFPQECPEPFIFVQATQMCDFGDRNACVNCPATGIQNLPVRGSCTKFIQCIEGTQFPRECPPGTQFDIGTGQCNIASIVGCVDLDCPAVDDPQNPVIKPDPINCRVYFICIGGEGIQQLCPIGTRFNPTLQVCDLEANVVCPATVSVV</sequence>
<dbReference type="VEuPathDB" id="VectorBase:ASIC009308"/>
<evidence type="ECO:0000313" key="8">
    <source>
        <dbReference type="EMBL" id="KFB41680.1"/>
    </source>
</evidence>